<evidence type="ECO:0000313" key="3">
    <source>
        <dbReference type="EMBL" id="MCZ2572559.1"/>
    </source>
</evidence>
<dbReference type="InterPro" id="IPR033410">
    <property type="entry name" value="DUF5119"/>
</dbReference>
<sequence>MKDITRLLCMVLLSFLVVTGCSRRDILDDYPVSGVEVRLDWSGVTEKLPEGVRIIFYPKDEKGRKIDTYLSVTGGEVKVPSGHYAVVIYNYDTETVLIRGEESYETIQAYTNFCKLGIAGTEKMVWGPDPLYVVNIDDLDIQNSEETLILKLKPKLVIRTYSFSIKVQGLSNVSNVIGSIGGMADHYFLGKAYAMCDDYPINIDLNVKAGKIEGVFTTFGLPEAIITRLEIKLPVMMNLMIIKVDNSVQEVKINITEAVQEPTGGGEGGEGEETKPPALVEVEIEDEIKVDDVETPPSGGGGIGGDVGDWDDETNVELPVG</sequence>
<name>A0A5C6H6W2_BACFG</name>
<dbReference type="Proteomes" id="UP000429838">
    <property type="component" value="Unassembled WGS sequence"/>
</dbReference>
<evidence type="ECO:0000313" key="4">
    <source>
        <dbReference type="EMBL" id="UVO90627.1"/>
    </source>
</evidence>
<dbReference type="EMBL" id="VWAQ01000017">
    <property type="protein sequence ID" value="KAA5205555.1"/>
    <property type="molecule type" value="Genomic_DNA"/>
</dbReference>
<evidence type="ECO:0000256" key="1">
    <source>
        <dbReference type="SAM" id="MobiDB-lite"/>
    </source>
</evidence>
<dbReference type="Proteomes" id="UP001058403">
    <property type="component" value="Chromosome"/>
</dbReference>
<dbReference type="EMBL" id="CP103070">
    <property type="protein sequence ID" value="UVO90627.1"/>
    <property type="molecule type" value="Genomic_DNA"/>
</dbReference>
<feature type="region of interest" description="Disordered" evidence="1">
    <location>
        <begin position="288"/>
        <end position="321"/>
    </location>
</feature>
<organism evidence="2 5">
    <name type="scientific">Bacteroides fragilis</name>
    <dbReference type="NCBI Taxonomy" id="817"/>
    <lineage>
        <taxon>Bacteria</taxon>
        <taxon>Pseudomonadati</taxon>
        <taxon>Bacteroidota</taxon>
        <taxon>Bacteroidia</taxon>
        <taxon>Bacteroidales</taxon>
        <taxon>Bacteroidaceae</taxon>
        <taxon>Bacteroides</taxon>
    </lineage>
</organism>
<protein>
    <submittedName>
        <fullName evidence="2">DUF5119 domain-containing protein</fullName>
    </submittedName>
</protein>
<dbReference type="PROSITE" id="PS51257">
    <property type="entry name" value="PROKAR_LIPOPROTEIN"/>
    <property type="match status" value="1"/>
</dbReference>
<dbReference type="Pfam" id="PF17145">
    <property type="entry name" value="DUF5119"/>
    <property type="match status" value="1"/>
</dbReference>
<feature type="compositionally biased region" description="Gly residues" evidence="1">
    <location>
        <begin position="298"/>
        <end position="307"/>
    </location>
</feature>
<proteinExistence type="predicted"/>
<dbReference type="RefSeq" id="WP_010993820.1">
    <property type="nucleotide sequence ID" value="NZ_CAAKNW010000065.1"/>
</dbReference>
<reference evidence="4" key="2">
    <citation type="submission" date="2022-08" db="EMBL/GenBank/DDBJ databases">
        <title>Genome Sequencing of Bacteroides fragilis Group Isolates with Nanopore Technology.</title>
        <authorList>
            <person name="Tisza M.J."/>
            <person name="Smith D."/>
            <person name="Dekker J.P."/>
        </authorList>
    </citation>
    <scope>NUCLEOTIDE SEQUENCE</scope>
    <source>
        <strain evidence="4">BFG-49</strain>
    </source>
</reference>
<dbReference type="Proteomes" id="UP001078742">
    <property type="component" value="Unassembled WGS sequence"/>
</dbReference>
<dbReference type="EMBL" id="JAPUAV010000010">
    <property type="protein sequence ID" value="MCZ2572559.1"/>
    <property type="molecule type" value="Genomic_DNA"/>
</dbReference>
<evidence type="ECO:0000313" key="2">
    <source>
        <dbReference type="EMBL" id="KAA5205555.1"/>
    </source>
</evidence>
<evidence type="ECO:0000313" key="5">
    <source>
        <dbReference type="Proteomes" id="UP000429838"/>
    </source>
</evidence>
<dbReference type="GeneID" id="60366579"/>
<gene>
    <name evidence="2" type="ORF">F2Z25_17995</name>
    <name evidence="4" type="ORF">NXW39_03340</name>
    <name evidence="3" type="ORF">O1420_14275</name>
</gene>
<accession>A0A5C6H6W2</accession>
<dbReference type="AlphaFoldDB" id="A0A5C6H6W2"/>
<reference evidence="2 5" key="1">
    <citation type="journal article" date="2019" name="Nat. Med.">
        <title>A library of human gut bacterial isolates paired with longitudinal multiomics data enables mechanistic microbiome research.</title>
        <authorList>
            <person name="Poyet M."/>
            <person name="Groussin M."/>
            <person name="Gibbons S.M."/>
            <person name="Avila-Pacheco J."/>
            <person name="Jiang X."/>
            <person name="Kearney S.M."/>
            <person name="Perrotta A.R."/>
            <person name="Berdy B."/>
            <person name="Zhao S."/>
            <person name="Lieberman T.D."/>
            <person name="Swanson P.K."/>
            <person name="Smith M."/>
            <person name="Roesemann S."/>
            <person name="Alexander J.E."/>
            <person name="Rich S.A."/>
            <person name="Livny J."/>
            <person name="Vlamakis H."/>
            <person name="Clish C."/>
            <person name="Bullock K."/>
            <person name="Deik A."/>
            <person name="Scott J."/>
            <person name="Pierce K.A."/>
            <person name="Xavier R.J."/>
            <person name="Alm E.J."/>
        </authorList>
    </citation>
    <scope>NUCLEOTIDE SEQUENCE [LARGE SCALE GENOMIC DNA]</scope>
    <source>
        <strain evidence="2 5">BIOML-A1</strain>
    </source>
</reference>
<reference evidence="3" key="3">
    <citation type="submission" date="2022-12" db="EMBL/GenBank/DDBJ databases">
        <title>Development of a Multilocus Sequence Typing Scheme for Bacteroides fragilis Based on Whole Genome Sequencing Data and Clinical Application.</title>
        <authorList>
            <person name="Nielsen F.D."/>
            <person name="Justesen U.S."/>
        </authorList>
    </citation>
    <scope>NUCLEOTIDE SEQUENCE</scope>
    <source>
        <strain evidence="3">BF_BC_VIB_DK_2012_57</strain>
    </source>
</reference>